<evidence type="ECO:0000313" key="6">
    <source>
        <dbReference type="EMBL" id="HJB98100.1"/>
    </source>
</evidence>
<proteinExistence type="predicted"/>
<dbReference type="Gene3D" id="2.40.30.10">
    <property type="entry name" value="Translation factors"/>
    <property type="match status" value="1"/>
</dbReference>
<feature type="domain" description="RsdA/BaiN/AoA(So)-like insert" evidence="5">
    <location>
        <begin position="195"/>
        <end position="355"/>
    </location>
</feature>
<dbReference type="Gene3D" id="1.10.8.260">
    <property type="entry name" value="HI0933 insert domain-like"/>
    <property type="match status" value="1"/>
</dbReference>
<dbReference type="NCBIfam" id="TIGR00275">
    <property type="entry name" value="aminoacetone oxidase family FAD-binding enzyme"/>
    <property type="match status" value="1"/>
</dbReference>
<evidence type="ECO:0000256" key="3">
    <source>
        <dbReference type="ARBA" id="ARBA00022827"/>
    </source>
</evidence>
<gene>
    <name evidence="6" type="ORF">H9710_05915</name>
</gene>
<dbReference type="Proteomes" id="UP000826793">
    <property type="component" value="Unassembled WGS sequence"/>
</dbReference>
<organism evidence="6 7">
    <name type="scientific">Candidatus Acutalibacter pullicola</name>
    <dbReference type="NCBI Taxonomy" id="2838417"/>
    <lineage>
        <taxon>Bacteria</taxon>
        <taxon>Bacillati</taxon>
        <taxon>Bacillota</taxon>
        <taxon>Clostridia</taxon>
        <taxon>Eubacteriales</taxon>
        <taxon>Acutalibacteraceae</taxon>
        <taxon>Acutalibacter</taxon>
    </lineage>
</organism>
<sequence>MERWELAVVGAGAAGLAAAATAARLYKNRGVSDAVVLLEGNPKPGKKLLATGNGRCNLTNLHVSPASYHGDVRLADPLLQAYSPDRVLEEFSKLGLLCRADGEGRVYPRSLQAAAVLQALLQGCEEAGAVLRCGWGVASVKPSEGGFLLQSPEGERLWARRCILACGGKASPKHSWEEAGYGLARQLGHQVTELRPSLTYVKSSRKSLRALKGMRVKAQVSLLLEGKPLWQEEGEVLFGDGTLSGICLFNLSAQLFQEHTAQPEVALDLFPEWPYPELLGYLQGIAKSHPGRSAWELFGGALNLRVGEQLAKELGFSGDQRLGDLRLPQLRQAAGLAKNWRFPVLGTGGWEQAQVTRGGVPLKEVDGLTLESKRCPGLYLTGELLNIDGDCGGFNLHWAWATGFAAGRAAGEREGRKSRA</sequence>
<name>A0A9D2SEU0_9FIRM</name>
<dbReference type="EMBL" id="DWXG01000046">
    <property type="protein sequence ID" value="HJB98100.1"/>
    <property type="molecule type" value="Genomic_DNA"/>
</dbReference>
<comment type="cofactor">
    <cofactor evidence="1">
        <name>FAD</name>
        <dbReference type="ChEBI" id="CHEBI:57692"/>
    </cofactor>
</comment>
<dbReference type="SUPFAM" id="SSF160996">
    <property type="entry name" value="HI0933 insert domain-like"/>
    <property type="match status" value="1"/>
</dbReference>
<evidence type="ECO:0000256" key="1">
    <source>
        <dbReference type="ARBA" id="ARBA00001974"/>
    </source>
</evidence>
<protein>
    <submittedName>
        <fullName evidence="6">Aminoacetone oxidase family FAD-binding enzyme</fullName>
    </submittedName>
</protein>
<dbReference type="PANTHER" id="PTHR42887:SF2">
    <property type="entry name" value="OS12G0638800 PROTEIN"/>
    <property type="match status" value="1"/>
</dbReference>
<reference evidence="6" key="1">
    <citation type="journal article" date="2021" name="PeerJ">
        <title>Extensive microbial diversity within the chicken gut microbiome revealed by metagenomics and culture.</title>
        <authorList>
            <person name="Gilroy R."/>
            <person name="Ravi A."/>
            <person name="Getino M."/>
            <person name="Pursley I."/>
            <person name="Horton D.L."/>
            <person name="Alikhan N.F."/>
            <person name="Baker D."/>
            <person name="Gharbi K."/>
            <person name="Hall N."/>
            <person name="Watson M."/>
            <person name="Adriaenssens E.M."/>
            <person name="Foster-Nyarko E."/>
            <person name="Jarju S."/>
            <person name="Secka A."/>
            <person name="Antonio M."/>
            <person name="Oren A."/>
            <person name="Chaudhuri R.R."/>
            <person name="La Ragione R."/>
            <person name="Hildebrand F."/>
            <person name="Pallen M.J."/>
        </authorList>
    </citation>
    <scope>NUCLEOTIDE SEQUENCE</scope>
    <source>
        <strain evidence="6">CHK185-1770</strain>
    </source>
</reference>
<dbReference type="Gene3D" id="3.50.50.60">
    <property type="entry name" value="FAD/NAD(P)-binding domain"/>
    <property type="match status" value="1"/>
</dbReference>
<dbReference type="Pfam" id="PF22780">
    <property type="entry name" value="HI0933_like_1st"/>
    <property type="match status" value="1"/>
</dbReference>
<dbReference type="PANTHER" id="PTHR42887">
    <property type="entry name" value="OS12G0638800 PROTEIN"/>
    <property type="match status" value="1"/>
</dbReference>
<dbReference type="Pfam" id="PF03486">
    <property type="entry name" value="HI0933_like"/>
    <property type="match status" value="1"/>
</dbReference>
<evidence type="ECO:0000259" key="4">
    <source>
        <dbReference type="Pfam" id="PF03486"/>
    </source>
</evidence>
<reference evidence="6" key="2">
    <citation type="submission" date="2021-04" db="EMBL/GenBank/DDBJ databases">
        <authorList>
            <person name="Gilroy R."/>
        </authorList>
    </citation>
    <scope>NUCLEOTIDE SEQUENCE</scope>
    <source>
        <strain evidence="6">CHK185-1770</strain>
    </source>
</reference>
<keyword evidence="2" id="KW-0285">Flavoprotein</keyword>
<evidence type="ECO:0000313" key="7">
    <source>
        <dbReference type="Proteomes" id="UP000826793"/>
    </source>
</evidence>
<comment type="caution">
    <text evidence="6">The sequence shown here is derived from an EMBL/GenBank/DDBJ whole genome shotgun (WGS) entry which is preliminary data.</text>
</comment>
<dbReference type="AlphaFoldDB" id="A0A9D2SEU0"/>
<evidence type="ECO:0000256" key="2">
    <source>
        <dbReference type="ARBA" id="ARBA00022630"/>
    </source>
</evidence>
<dbReference type="InterPro" id="IPR057661">
    <property type="entry name" value="RsdA/BaiN/AoA(So)_Rossmann"/>
</dbReference>
<feature type="domain" description="RsdA/BaiN/AoA(So)-like Rossmann fold-like" evidence="4">
    <location>
        <begin position="6"/>
        <end position="408"/>
    </location>
</feature>
<evidence type="ECO:0000259" key="5">
    <source>
        <dbReference type="Pfam" id="PF22780"/>
    </source>
</evidence>
<dbReference type="InterPro" id="IPR036188">
    <property type="entry name" value="FAD/NAD-bd_sf"/>
</dbReference>
<dbReference type="InterPro" id="IPR004792">
    <property type="entry name" value="BaiN-like"/>
</dbReference>
<dbReference type="SUPFAM" id="SSF51905">
    <property type="entry name" value="FAD/NAD(P)-binding domain"/>
    <property type="match status" value="1"/>
</dbReference>
<dbReference type="InterPro" id="IPR023166">
    <property type="entry name" value="BaiN-like_dom_sf"/>
</dbReference>
<dbReference type="InterPro" id="IPR055178">
    <property type="entry name" value="RsdA/BaiN/AoA(So)-like_dom"/>
</dbReference>
<keyword evidence="3" id="KW-0274">FAD</keyword>
<accession>A0A9D2SEU0</accession>